<dbReference type="EMBL" id="MNQU01000235">
    <property type="protein sequence ID" value="OKZ32218.1"/>
    <property type="molecule type" value="Genomic_DNA"/>
</dbReference>
<name>A0A1Q6I029_BACUN</name>
<dbReference type="InterPro" id="IPR053139">
    <property type="entry name" value="Surface_bspA-like"/>
</dbReference>
<dbReference type="SUPFAM" id="SSF52058">
    <property type="entry name" value="L domain-like"/>
    <property type="match status" value="1"/>
</dbReference>
<evidence type="ECO:0000313" key="2">
    <source>
        <dbReference type="Proteomes" id="UP000186549"/>
    </source>
</evidence>
<evidence type="ECO:0008006" key="3">
    <source>
        <dbReference type="Google" id="ProtNLM"/>
    </source>
</evidence>
<proteinExistence type="predicted"/>
<dbReference type="InterPro" id="IPR026906">
    <property type="entry name" value="LRR_5"/>
</dbReference>
<dbReference type="AlphaFoldDB" id="A0A1Q6I029"/>
<dbReference type="PANTHER" id="PTHR45661">
    <property type="entry name" value="SURFACE ANTIGEN"/>
    <property type="match status" value="1"/>
</dbReference>
<organism evidence="1 2">
    <name type="scientific">Bacteroides uniformis</name>
    <dbReference type="NCBI Taxonomy" id="820"/>
    <lineage>
        <taxon>Bacteria</taxon>
        <taxon>Pseudomonadati</taxon>
        <taxon>Bacteroidota</taxon>
        <taxon>Bacteroidia</taxon>
        <taxon>Bacteroidales</taxon>
        <taxon>Bacteroidaceae</taxon>
        <taxon>Bacteroides</taxon>
    </lineage>
</organism>
<dbReference type="Proteomes" id="UP000186549">
    <property type="component" value="Unassembled WGS sequence"/>
</dbReference>
<accession>A0A1Q6I029</accession>
<reference evidence="1 2" key="1">
    <citation type="journal article" date="2016" name="Nat. Biotechnol.">
        <title>Measurement of bacterial replication rates in microbial communities.</title>
        <authorList>
            <person name="Brown C.T."/>
            <person name="Olm M.R."/>
            <person name="Thomas B.C."/>
            <person name="Banfield J.F."/>
        </authorList>
    </citation>
    <scope>NUCLEOTIDE SEQUENCE [LARGE SCALE GENOMIC DNA]</scope>
    <source>
        <strain evidence="1">45_41</strain>
    </source>
</reference>
<dbReference type="Pfam" id="PF13306">
    <property type="entry name" value="LRR_5"/>
    <property type="match status" value="2"/>
</dbReference>
<dbReference type="Gene3D" id="3.80.10.10">
    <property type="entry name" value="Ribonuclease Inhibitor"/>
    <property type="match status" value="3"/>
</dbReference>
<protein>
    <recommendedName>
        <fullName evidence="3">Leucine-rich repeat domain-containing protein</fullName>
    </recommendedName>
</protein>
<evidence type="ECO:0000313" key="1">
    <source>
        <dbReference type="EMBL" id="OKZ32218.1"/>
    </source>
</evidence>
<dbReference type="PANTHER" id="PTHR45661:SF3">
    <property type="entry name" value="IG-LIKE DOMAIN-CONTAINING PROTEIN"/>
    <property type="match status" value="1"/>
</dbReference>
<comment type="caution">
    <text evidence="1">The sequence shown here is derived from an EMBL/GenBank/DDBJ whole genome shotgun (WGS) entry which is preliminary data.</text>
</comment>
<gene>
    <name evidence="1" type="ORF">BHV79_11045</name>
</gene>
<sequence>MLGILLPANAIIWRYDNFNKSKKQCTLTGWGGNQPSSGKLSVPASYKHTDGVTYSVVAIEPHALDNLTEVTEITIPATITRIGDSKSGTYPCRPMNFDNCPALKKFIVNTSNKYFSTINDMLYIDDDYLLAVPQAIPAGGGSFALPSVTRYISESAFRGNSTVTTLTLPRRCNISHNGGLNRAKSIRSYVVTGSGSSYSLSVVDGMLIEGGERIVSCPPKNPAATLTVPSSVDRIEEYAFANTTNLKSIDLSAVSKIGKRAFQNSGLINLTIPGTVTSMGMSTFEGSESLQTIHLESVKLTIPARFAKSCRSLTRVTSENPIDLIDEAAFKNCSSLAEFPFSASTAIYGDSVFTSCGFTKVIYSDDRTNGSTTACEHMFSLCRSLEIIDASAVRGTENSSFDLYPYFASNCLKLTTLKLPAFTSLWKTTEAPSSPAFGYACVLNHIEMGTLYTIENRPQFCYSPSGSTLNFKPKVYIAVTANRKYSEDYNCWAIGPMFQAANGATVSPQVYVDSYSPSVDYICPTASYFVPGGTLHKYSEASSAGCTVRHNFTIQFEETDDCDLKVTVGQVYPPTADVSDFKIAFNDLEPIGIGREGSVLSGSSGLVLGYVQEVTVSYTVDGIPMSTIYPKEHWLYGGVDDITIDNAGGISVSGRHITGGDDCASITVYNMTGATVWHEEGNETYLPGLTPGVYVAEATTTAGRKSTCRFMLR</sequence>
<dbReference type="InterPro" id="IPR032675">
    <property type="entry name" value="LRR_dom_sf"/>
</dbReference>